<organism evidence="1 2">
    <name type="scientific">Cryptolaemus montrouzieri</name>
    <dbReference type="NCBI Taxonomy" id="559131"/>
    <lineage>
        <taxon>Eukaryota</taxon>
        <taxon>Metazoa</taxon>
        <taxon>Ecdysozoa</taxon>
        <taxon>Arthropoda</taxon>
        <taxon>Hexapoda</taxon>
        <taxon>Insecta</taxon>
        <taxon>Pterygota</taxon>
        <taxon>Neoptera</taxon>
        <taxon>Endopterygota</taxon>
        <taxon>Coleoptera</taxon>
        <taxon>Polyphaga</taxon>
        <taxon>Cucujiformia</taxon>
        <taxon>Coccinelloidea</taxon>
        <taxon>Coccinellidae</taxon>
        <taxon>Scymninae</taxon>
        <taxon>Scymnini</taxon>
        <taxon>Cryptolaemus</taxon>
    </lineage>
</organism>
<proteinExistence type="predicted"/>
<dbReference type="AlphaFoldDB" id="A0ABD2PH22"/>
<dbReference type="EMBL" id="JABFTP020000186">
    <property type="protein sequence ID" value="KAL3290102.1"/>
    <property type="molecule type" value="Genomic_DNA"/>
</dbReference>
<comment type="caution">
    <text evidence="1">The sequence shown here is derived from an EMBL/GenBank/DDBJ whole genome shotgun (WGS) entry which is preliminary data.</text>
</comment>
<sequence length="117" mass="13324">MLKNHSQTNILENKSQSKALWDYVKHICKQPQTQTKINKSLNESEQLVNDEIITVEGFNHYFSKIGKQLAKRIENYEKSTNNTPVLYPTDPAEVEKTIDVIKDGKAAGYDGIKSEVL</sequence>
<evidence type="ECO:0000313" key="2">
    <source>
        <dbReference type="Proteomes" id="UP001516400"/>
    </source>
</evidence>
<keyword evidence="2" id="KW-1185">Reference proteome</keyword>
<protein>
    <submittedName>
        <fullName evidence="1">Uncharacterized protein</fullName>
    </submittedName>
</protein>
<reference evidence="1 2" key="1">
    <citation type="journal article" date="2021" name="BMC Biol.">
        <title>Horizontally acquired antibacterial genes associated with adaptive radiation of ladybird beetles.</title>
        <authorList>
            <person name="Li H.S."/>
            <person name="Tang X.F."/>
            <person name="Huang Y.H."/>
            <person name="Xu Z.Y."/>
            <person name="Chen M.L."/>
            <person name="Du X.Y."/>
            <person name="Qiu B.Y."/>
            <person name="Chen P.T."/>
            <person name="Zhang W."/>
            <person name="Slipinski A."/>
            <person name="Escalona H.E."/>
            <person name="Waterhouse R.M."/>
            <person name="Zwick A."/>
            <person name="Pang H."/>
        </authorList>
    </citation>
    <scope>NUCLEOTIDE SEQUENCE [LARGE SCALE GENOMIC DNA]</scope>
    <source>
        <strain evidence="1">SYSU2018</strain>
    </source>
</reference>
<dbReference type="Proteomes" id="UP001516400">
    <property type="component" value="Unassembled WGS sequence"/>
</dbReference>
<evidence type="ECO:0000313" key="1">
    <source>
        <dbReference type="EMBL" id="KAL3290102.1"/>
    </source>
</evidence>
<accession>A0ABD2PH22</accession>
<gene>
    <name evidence="1" type="ORF">HHI36_023470</name>
</gene>
<name>A0ABD2PH22_9CUCU</name>